<dbReference type="Proteomes" id="UP000263326">
    <property type="component" value="Segment"/>
</dbReference>
<dbReference type="EMBL" id="MH460461">
    <property type="protein sequence ID" value="AXG66752.1"/>
    <property type="molecule type" value="Genomic_DNA"/>
</dbReference>
<dbReference type="GO" id="GO:0003677">
    <property type="term" value="F:DNA binding"/>
    <property type="evidence" value="ECO:0007669"/>
    <property type="project" value="InterPro"/>
</dbReference>
<evidence type="ECO:0000256" key="2">
    <source>
        <dbReference type="ARBA" id="ARBA00010045"/>
    </source>
</evidence>
<protein>
    <submittedName>
        <fullName evidence="5">Putative GIY-YIG family homing endonuclease</fullName>
    </submittedName>
</protein>
<keyword evidence="5" id="KW-0540">Nuclease</keyword>
<sequence length="266" mass="30782">MTAYVYRLVHRPTGKFYLGSTDDIDYRKYQHLNNLEKGRHPNCRLQKLFDKKNGKNFEWEVFPVKNRKAAFEHEQKLLAKYHDNKLMLNIGMHTVGGDNLTRNPRRKEIIEKIGRGAKGVWDNLSDEQYQERVALVQGENNPMYGKTHTKKVKKKLSEFHKGNTYALGCKRSEETKKKLSESASKRTGKKNAFYGKNHSEEAKARMREAALARDPLDKAQRKDISVDGKVFISLNEASRQLGIPAPTLSYRCKSKNPKYANVFYLE</sequence>
<dbReference type="SMART" id="SM00496">
    <property type="entry name" value="IENR2"/>
    <property type="match status" value="3"/>
</dbReference>
<dbReference type="InterPro" id="IPR035901">
    <property type="entry name" value="GIY-YIG_endonuc_sf"/>
</dbReference>
<keyword evidence="5" id="KW-0378">Hydrolase</keyword>
<reference evidence="5 6" key="1">
    <citation type="journal article" date="2018" name="Front. Microbiol.">
        <title>Jumbo Bacteriophages Are Represented Within an Increasing Diversity of Environmental Viruses Infecting the Emerging Phytopathogen, Dickeya solani.</title>
        <authorList>
            <person name="Day A.W."/>
            <person name="Ahn J."/>
            <person name="Salmond G.P.C."/>
        </authorList>
    </citation>
    <scope>NUCLEOTIDE SEQUENCE [LARGE SCALE GENOMIC DNA]</scope>
</reference>
<evidence type="ECO:0000256" key="3">
    <source>
        <dbReference type="ARBA" id="ARBA00022842"/>
    </source>
</evidence>
<dbReference type="InterPro" id="IPR048681">
    <property type="entry name" value="I-TevI_DNA-bd"/>
</dbReference>
<keyword evidence="5" id="KW-0255">Endonuclease</keyword>
<dbReference type="Gene3D" id="3.40.1440.10">
    <property type="entry name" value="GIY-YIG endonuclease"/>
    <property type="match status" value="1"/>
</dbReference>
<accession>A0A384ZWY1</accession>
<evidence type="ECO:0000256" key="1">
    <source>
        <dbReference type="ARBA" id="ARBA00001946"/>
    </source>
</evidence>
<dbReference type="NCBIfam" id="TIGR01453">
    <property type="entry name" value="grpIintron_endo"/>
    <property type="match status" value="1"/>
</dbReference>
<dbReference type="InterPro" id="IPR003611">
    <property type="entry name" value="NUMOD3"/>
</dbReference>
<dbReference type="Pfam" id="PF20987">
    <property type="entry name" value="I-TevI_DNA-bd"/>
    <property type="match status" value="1"/>
</dbReference>
<organism evidence="5 6">
    <name type="scientific">Dickeya phage vB_DsoM_JA29</name>
    <dbReference type="NCBI Taxonomy" id="2283031"/>
    <lineage>
        <taxon>Viruses</taxon>
        <taxon>Duplodnaviria</taxon>
        <taxon>Heunggongvirae</taxon>
        <taxon>Uroviricota</taxon>
        <taxon>Caudoviricetes</taxon>
        <taxon>Salmondvirus</taxon>
        <taxon>Salmondvirus JA29</taxon>
    </lineage>
</organism>
<feature type="domain" description="GIY-YIG" evidence="4">
    <location>
        <begin position="1"/>
        <end position="90"/>
    </location>
</feature>
<dbReference type="Pfam" id="PF01541">
    <property type="entry name" value="GIY-YIG"/>
    <property type="match status" value="1"/>
</dbReference>
<gene>
    <name evidence="5" type="ORF">JA29_026</name>
</gene>
<keyword evidence="3" id="KW-0460">Magnesium</keyword>
<comment type="similarity">
    <text evidence="2">To endonucleases of group I introns of fungi and phage.</text>
</comment>
<dbReference type="InterPro" id="IPR000305">
    <property type="entry name" value="GIY-YIG_endonuc"/>
</dbReference>
<dbReference type="GO" id="GO:0004519">
    <property type="term" value="F:endonuclease activity"/>
    <property type="evidence" value="ECO:0007669"/>
    <property type="project" value="UniProtKB-KW"/>
</dbReference>
<proteinExistence type="predicted"/>
<dbReference type="SUPFAM" id="SSF82771">
    <property type="entry name" value="GIY-YIG endonuclease"/>
    <property type="match status" value="1"/>
</dbReference>
<dbReference type="SMART" id="SM00465">
    <property type="entry name" value="GIYc"/>
    <property type="match status" value="1"/>
</dbReference>
<comment type="cofactor">
    <cofactor evidence="1">
        <name>Mg(2+)</name>
        <dbReference type="ChEBI" id="CHEBI:18420"/>
    </cofactor>
</comment>
<evidence type="ECO:0000259" key="4">
    <source>
        <dbReference type="PROSITE" id="PS50164"/>
    </source>
</evidence>
<dbReference type="InterPro" id="IPR006350">
    <property type="entry name" value="Intron_endoG1"/>
</dbReference>
<dbReference type="SUPFAM" id="SSF64496">
    <property type="entry name" value="DNA-binding domain of intron-encoded endonucleases"/>
    <property type="match status" value="2"/>
</dbReference>
<dbReference type="PROSITE" id="PS50164">
    <property type="entry name" value="GIY_YIG"/>
    <property type="match status" value="1"/>
</dbReference>
<evidence type="ECO:0000313" key="6">
    <source>
        <dbReference type="Proteomes" id="UP000263326"/>
    </source>
</evidence>
<dbReference type="Pfam" id="PF07460">
    <property type="entry name" value="NUMOD3"/>
    <property type="match status" value="2"/>
</dbReference>
<evidence type="ECO:0000313" key="5">
    <source>
        <dbReference type="EMBL" id="AXG66752.1"/>
    </source>
</evidence>
<name>A0A384ZWY1_9CAUD</name>
<keyword evidence="6" id="KW-1185">Reference proteome</keyword>